<dbReference type="Proteomes" id="UP000004095">
    <property type="component" value="Unassembled WGS sequence"/>
</dbReference>
<dbReference type="EMBL" id="AAWS01000025">
    <property type="protein sequence ID" value="EAY27203.1"/>
    <property type="molecule type" value="Genomic_DNA"/>
</dbReference>
<proteinExistence type="predicted"/>
<reference evidence="1" key="1">
    <citation type="submission" date="2007-01" db="EMBL/GenBank/DDBJ databases">
        <authorList>
            <person name="Haygood M."/>
            <person name="Podell S."/>
            <person name="Anderson C."/>
            <person name="Hopkinson B."/>
            <person name="Roe K."/>
            <person name="Barbeau K."/>
            <person name="Gaasterland T."/>
            <person name="Ferriera S."/>
            <person name="Johnson J."/>
            <person name="Kravitz S."/>
            <person name="Beeson K."/>
            <person name="Sutton G."/>
            <person name="Rogers Y.-H."/>
            <person name="Friedman R."/>
            <person name="Frazier M."/>
            <person name="Venter J.C."/>
        </authorList>
    </citation>
    <scope>NUCLEOTIDE SEQUENCE [LARGE SCALE GENOMIC DNA]</scope>
    <source>
        <strain evidence="1">ATCC 23134</strain>
    </source>
</reference>
<protein>
    <submittedName>
        <fullName evidence="1">Uncharacterized protein</fullName>
    </submittedName>
</protein>
<keyword evidence="2" id="KW-1185">Reference proteome</keyword>
<organism evidence="1 2">
    <name type="scientific">Microscilla marina ATCC 23134</name>
    <dbReference type="NCBI Taxonomy" id="313606"/>
    <lineage>
        <taxon>Bacteria</taxon>
        <taxon>Pseudomonadati</taxon>
        <taxon>Bacteroidota</taxon>
        <taxon>Cytophagia</taxon>
        <taxon>Cytophagales</taxon>
        <taxon>Microscillaceae</taxon>
        <taxon>Microscilla</taxon>
    </lineage>
</organism>
<evidence type="ECO:0000313" key="1">
    <source>
        <dbReference type="EMBL" id="EAY27203.1"/>
    </source>
</evidence>
<accession>A1ZQP8</accession>
<dbReference type="AlphaFoldDB" id="A1ZQP8"/>
<evidence type="ECO:0000313" key="2">
    <source>
        <dbReference type="Proteomes" id="UP000004095"/>
    </source>
</evidence>
<gene>
    <name evidence="1" type="ORF">M23134_06513</name>
</gene>
<name>A1ZQP8_MICM2</name>
<sequence>MLSKQGFLKRQVKYLCEVSVFGKFFDELFVRIWQTKPISLPGMSTGL</sequence>
<comment type="caution">
    <text evidence="1">The sequence shown here is derived from an EMBL/GenBank/DDBJ whole genome shotgun (WGS) entry which is preliminary data.</text>
</comment>